<dbReference type="PANTHER" id="PTHR34989:SF1">
    <property type="entry name" value="PROTEIN HDED"/>
    <property type="match status" value="1"/>
</dbReference>
<feature type="transmembrane region" description="Helical" evidence="1">
    <location>
        <begin position="23"/>
        <end position="42"/>
    </location>
</feature>
<feature type="transmembrane region" description="Helical" evidence="1">
    <location>
        <begin position="135"/>
        <end position="154"/>
    </location>
</feature>
<comment type="caution">
    <text evidence="2">The sequence shown here is derived from an EMBL/GenBank/DDBJ whole genome shotgun (WGS) entry which is preliminary data.</text>
</comment>
<accession>A0A2N3Y3C0</accession>
<evidence type="ECO:0000256" key="1">
    <source>
        <dbReference type="SAM" id="Phobius"/>
    </source>
</evidence>
<feature type="transmembrane region" description="Helical" evidence="1">
    <location>
        <begin position="79"/>
        <end position="98"/>
    </location>
</feature>
<dbReference type="InterPro" id="IPR005325">
    <property type="entry name" value="DUF308_memb"/>
</dbReference>
<dbReference type="PANTHER" id="PTHR34989">
    <property type="entry name" value="PROTEIN HDED"/>
    <property type="match status" value="1"/>
</dbReference>
<reference evidence="2" key="1">
    <citation type="submission" date="2017-12" db="EMBL/GenBank/DDBJ databases">
        <title>Sequencing the genomes of 1000 Actinobacteria strains.</title>
        <authorList>
            <person name="Klenk H.-P."/>
        </authorList>
    </citation>
    <scope>NUCLEOTIDE SEQUENCE [LARGE SCALE GENOMIC DNA]</scope>
    <source>
        <strain evidence="2">DSM 44228</strain>
    </source>
</reference>
<name>A0A2N3Y3C0_SACSN</name>
<keyword evidence="1" id="KW-0812">Transmembrane</keyword>
<feature type="transmembrane region" description="Helical" evidence="1">
    <location>
        <begin position="104"/>
        <end position="123"/>
    </location>
</feature>
<dbReference type="InterPro" id="IPR052712">
    <property type="entry name" value="Acid_resist_chaperone_HdeD"/>
</dbReference>
<keyword evidence="3" id="KW-1185">Reference proteome</keyword>
<dbReference type="STRING" id="994479.GCA_000194155_01057"/>
<sequence>MPNAHEQPATAAAEPLARLGQSWGWLLTFGVLTAIAGILVLVWPGPAIVALAIIVGVQLLVGGIFWFVEAVSAHLENRFSLVLLAVLAIIAGVVVLRSPVASVALFPLALGLYWTISGVVETLHAIVAAGLPARGWAIASGLLSVLAGIALLAYPGLGLVTLTYILGIWLVVYGVVAAVRAVRVRPHAAAAPAAQAGPAPA</sequence>
<keyword evidence="1" id="KW-0472">Membrane</keyword>
<feature type="transmembrane region" description="Helical" evidence="1">
    <location>
        <begin position="160"/>
        <end position="179"/>
    </location>
</feature>
<keyword evidence="1" id="KW-1133">Transmembrane helix</keyword>
<dbReference type="EMBL" id="PJNB01000001">
    <property type="protein sequence ID" value="PKW17426.1"/>
    <property type="molecule type" value="Genomic_DNA"/>
</dbReference>
<protein>
    <submittedName>
        <fullName evidence="2">Uncharacterized membrane protein HdeD (DUF308 family)</fullName>
    </submittedName>
</protein>
<dbReference type="Proteomes" id="UP000233786">
    <property type="component" value="Unassembled WGS sequence"/>
</dbReference>
<dbReference type="RefSeq" id="WP_238935475.1">
    <property type="nucleotide sequence ID" value="NZ_CP061007.1"/>
</dbReference>
<dbReference type="AlphaFoldDB" id="A0A2N3Y3C0"/>
<gene>
    <name evidence="2" type="ORF">A8926_5388</name>
</gene>
<evidence type="ECO:0000313" key="3">
    <source>
        <dbReference type="Proteomes" id="UP000233786"/>
    </source>
</evidence>
<proteinExistence type="predicted"/>
<organism evidence="2 3">
    <name type="scientific">Saccharopolyspora spinosa</name>
    <dbReference type="NCBI Taxonomy" id="60894"/>
    <lineage>
        <taxon>Bacteria</taxon>
        <taxon>Bacillati</taxon>
        <taxon>Actinomycetota</taxon>
        <taxon>Actinomycetes</taxon>
        <taxon>Pseudonocardiales</taxon>
        <taxon>Pseudonocardiaceae</taxon>
        <taxon>Saccharopolyspora</taxon>
    </lineage>
</organism>
<dbReference type="GO" id="GO:0005886">
    <property type="term" value="C:plasma membrane"/>
    <property type="evidence" value="ECO:0007669"/>
    <property type="project" value="TreeGrafter"/>
</dbReference>
<feature type="transmembrane region" description="Helical" evidence="1">
    <location>
        <begin position="48"/>
        <end position="67"/>
    </location>
</feature>
<dbReference type="Pfam" id="PF03729">
    <property type="entry name" value="DUF308"/>
    <property type="match status" value="2"/>
</dbReference>
<evidence type="ECO:0000313" key="2">
    <source>
        <dbReference type="EMBL" id="PKW17426.1"/>
    </source>
</evidence>